<feature type="compositionally biased region" description="Gly residues" evidence="1">
    <location>
        <begin position="129"/>
        <end position="146"/>
    </location>
</feature>
<feature type="region of interest" description="Disordered" evidence="1">
    <location>
        <begin position="58"/>
        <end position="146"/>
    </location>
</feature>
<reference evidence="2 3" key="1">
    <citation type="submission" date="2024-02" db="EMBL/GenBank/DDBJ databases">
        <title>De novo assembly and annotation of 12 fungi associated with fruit tree decline syndrome in Ontario, Canada.</title>
        <authorList>
            <person name="Sulman M."/>
            <person name="Ellouze W."/>
            <person name="Ilyukhin E."/>
        </authorList>
    </citation>
    <scope>NUCLEOTIDE SEQUENCE [LARGE SCALE GENOMIC DNA]</scope>
    <source>
        <strain evidence="2 3">M42-189</strain>
    </source>
</reference>
<feature type="compositionally biased region" description="Low complexity" evidence="1">
    <location>
        <begin position="72"/>
        <end position="87"/>
    </location>
</feature>
<comment type="caution">
    <text evidence="2">The sequence shown here is derived from an EMBL/GenBank/DDBJ whole genome shotgun (WGS) entry which is preliminary data.</text>
</comment>
<dbReference type="Proteomes" id="UP001521785">
    <property type="component" value="Unassembled WGS sequence"/>
</dbReference>
<sequence>MAKADEAPTFTAREMEVLALAWQCFENEPKIDIKKLASLTGYTEGSASVTIGKIKRKLKAHGAGAGGGENRSTPASTPKKTTVAKTPKSGKRGADKMFNESPTKTKKAKVQQDEEEEFKIKPEPEVDGEYGGYGGYGGYDDYQGGL</sequence>
<proteinExistence type="predicted"/>
<protein>
    <submittedName>
        <fullName evidence="2">Uncharacterized protein</fullName>
    </submittedName>
</protein>
<organism evidence="2 3">
    <name type="scientific">Paraconiothyrium brasiliense</name>
    <dbReference type="NCBI Taxonomy" id="300254"/>
    <lineage>
        <taxon>Eukaryota</taxon>
        <taxon>Fungi</taxon>
        <taxon>Dikarya</taxon>
        <taxon>Ascomycota</taxon>
        <taxon>Pezizomycotina</taxon>
        <taxon>Dothideomycetes</taxon>
        <taxon>Pleosporomycetidae</taxon>
        <taxon>Pleosporales</taxon>
        <taxon>Massarineae</taxon>
        <taxon>Didymosphaeriaceae</taxon>
        <taxon>Paraconiothyrium</taxon>
    </lineage>
</organism>
<evidence type="ECO:0000256" key="1">
    <source>
        <dbReference type="SAM" id="MobiDB-lite"/>
    </source>
</evidence>
<dbReference type="EMBL" id="JAKJXO020000001">
    <property type="protein sequence ID" value="KAL1613016.1"/>
    <property type="molecule type" value="Genomic_DNA"/>
</dbReference>
<evidence type="ECO:0000313" key="3">
    <source>
        <dbReference type="Proteomes" id="UP001521785"/>
    </source>
</evidence>
<evidence type="ECO:0000313" key="2">
    <source>
        <dbReference type="EMBL" id="KAL1613016.1"/>
    </source>
</evidence>
<name>A0ABR3S8I4_9PLEO</name>
<gene>
    <name evidence="2" type="ORF">SLS60_001248</name>
</gene>
<keyword evidence="3" id="KW-1185">Reference proteome</keyword>
<accession>A0ABR3S8I4</accession>